<dbReference type="EMBL" id="JBHSGN010000008">
    <property type="protein sequence ID" value="MFC4672322.1"/>
    <property type="molecule type" value="Genomic_DNA"/>
</dbReference>
<keyword evidence="2" id="KW-1185">Reference proteome</keyword>
<name>A0ABV9KQJ2_9BACT</name>
<dbReference type="Proteomes" id="UP001596023">
    <property type="component" value="Unassembled WGS sequence"/>
</dbReference>
<accession>A0ABV9KQJ2</accession>
<gene>
    <name evidence="1" type="ORF">ACFO6W_01305</name>
</gene>
<comment type="caution">
    <text evidence="1">The sequence shown here is derived from an EMBL/GenBank/DDBJ whole genome shotgun (WGS) entry which is preliminary data.</text>
</comment>
<dbReference type="RefSeq" id="WP_379993498.1">
    <property type="nucleotide sequence ID" value="NZ_JBHSGN010000008.1"/>
</dbReference>
<protein>
    <submittedName>
        <fullName evidence="1">Uncharacterized protein</fullName>
    </submittedName>
</protein>
<organism evidence="1 2">
    <name type="scientific">Dysgonomonas termitidis</name>
    <dbReference type="NCBI Taxonomy" id="1516126"/>
    <lineage>
        <taxon>Bacteria</taxon>
        <taxon>Pseudomonadati</taxon>
        <taxon>Bacteroidota</taxon>
        <taxon>Bacteroidia</taxon>
        <taxon>Bacteroidales</taxon>
        <taxon>Dysgonomonadaceae</taxon>
        <taxon>Dysgonomonas</taxon>
    </lineage>
</organism>
<evidence type="ECO:0000313" key="1">
    <source>
        <dbReference type="EMBL" id="MFC4672322.1"/>
    </source>
</evidence>
<proteinExistence type="predicted"/>
<evidence type="ECO:0000313" key="2">
    <source>
        <dbReference type="Proteomes" id="UP001596023"/>
    </source>
</evidence>
<reference evidence="2" key="1">
    <citation type="journal article" date="2019" name="Int. J. Syst. Evol. Microbiol.">
        <title>The Global Catalogue of Microorganisms (GCM) 10K type strain sequencing project: providing services to taxonomists for standard genome sequencing and annotation.</title>
        <authorList>
            <consortium name="The Broad Institute Genomics Platform"/>
            <consortium name="The Broad Institute Genome Sequencing Center for Infectious Disease"/>
            <person name="Wu L."/>
            <person name="Ma J."/>
        </authorList>
    </citation>
    <scope>NUCLEOTIDE SEQUENCE [LARGE SCALE GENOMIC DNA]</scope>
    <source>
        <strain evidence="2">CCUG 66188</strain>
    </source>
</reference>
<sequence length="105" mass="12443">MLKYEAPVVFDIIMKMTPKPMLGEPPLLLVKTVCRNSEDPSFRKKKFTRYLDEYARLGLYCKRPKKLSPERTAYYTSIRKKKLEAYVNKNKEQIAVLLENARKNR</sequence>